<sequence length="156" mass="16792">MSHFSPPSLSPPVTPVKAAKELSGSLSISRMGDWIAREGLCGAVTGCSAPVLDELALRGLSYKDALNELMESFDGVNLNDFSWVNDLFNYDGDDHQQFVLSPSTPNTSGSTRKFSSFTANSCDSCSNNNIAINFDDKCNDKGLSGPDLGWVDDLLM</sequence>
<dbReference type="EMBL" id="BSYO01000001">
    <property type="protein sequence ID" value="GMG98569.1"/>
    <property type="molecule type" value="Genomic_DNA"/>
</dbReference>
<gene>
    <name evidence="1" type="ORF">Nepgr_000409</name>
</gene>
<comment type="caution">
    <text evidence="1">The sequence shown here is derived from an EMBL/GenBank/DDBJ whole genome shotgun (WGS) entry which is preliminary data.</text>
</comment>
<dbReference type="AlphaFoldDB" id="A0AAD3P4E8"/>
<accession>A0AAD3P4E8</accession>
<dbReference type="Proteomes" id="UP001279734">
    <property type="component" value="Unassembled WGS sequence"/>
</dbReference>
<keyword evidence="2" id="KW-1185">Reference proteome</keyword>
<protein>
    <submittedName>
        <fullName evidence="1">Uncharacterized protein</fullName>
    </submittedName>
</protein>
<evidence type="ECO:0000313" key="1">
    <source>
        <dbReference type="EMBL" id="GMG98569.1"/>
    </source>
</evidence>
<name>A0AAD3P4E8_NEPGR</name>
<evidence type="ECO:0000313" key="2">
    <source>
        <dbReference type="Proteomes" id="UP001279734"/>
    </source>
</evidence>
<proteinExistence type="predicted"/>
<reference evidence="1" key="1">
    <citation type="submission" date="2023-05" db="EMBL/GenBank/DDBJ databases">
        <title>Nepenthes gracilis genome sequencing.</title>
        <authorList>
            <person name="Fukushima K."/>
        </authorList>
    </citation>
    <scope>NUCLEOTIDE SEQUENCE</scope>
    <source>
        <strain evidence="1">SING2019-196</strain>
    </source>
</reference>
<organism evidence="1 2">
    <name type="scientific">Nepenthes gracilis</name>
    <name type="common">Slender pitcher plant</name>
    <dbReference type="NCBI Taxonomy" id="150966"/>
    <lineage>
        <taxon>Eukaryota</taxon>
        <taxon>Viridiplantae</taxon>
        <taxon>Streptophyta</taxon>
        <taxon>Embryophyta</taxon>
        <taxon>Tracheophyta</taxon>
        <taxon>Spermatophyta</taxon>
        <taxon>Magnoliopsida</taxon>
        <taxon>eudicotyledons</taxon>
        <taxon>Gunneridae</taxon>
        <taxon>Pentapetalae</taxon>
        <taxon>Caryophyllales</taxon>
        <taxon>Nepenthaceae</taxon>
        <taxon>Nepenthes</taxon>
    </lineage>
</organism>